<comment type="catalytic activity">
    <reaction evidence="12">
        <text>a ribonucleoside 5'-diphosphate + ATP = a ribonucleoside 5'-triphosphate + ADP</text>
        <dbReference type="Rhea" id="RHEA:18113"/>
        <dbReference type="ChEBI" id="CHEBI:30616"/>
        <dbReference type="ChEBI" id="CHEBI:57930"/>
        <dbReference type="ChEBI" id="CHEBI:61557"/>
        <dbReference type="ChEBI" id="CHEBI:456216"/>
        <dbReference type="EC" id="2.7.4.6"/>
    </reaction>
</comment>
<evidence type="ECO:0000256" key="12">
    <source>
        <dbReference type="HAMAP-Rule" id="MF_00451"/>
    </source>
</evidence>
<evidence type="ECO:0000256" key="6">
    <source>
        <dbReference type="ARBA" id="ARBA00022723"/>
    </source>
</evidence>
<dbReference type="GO" id="GO:0006241">
    <property type="term" value="P:CTP biosynthetic process"/>
    <property type="evidence" value="ECO:0007669"/>
    <property type="project" value="UniProtKB-UniRule"/>
</dbReference>
<comment type="cofactor">
    <cofactor evidence="1 12">
        <name>Mg(2+)</name>
        <dbReference type="ChEBI" id="CHEBI:18420"/>
    </cofactor>
</comment>
<comment type="catalytic activity">
    <reaction evidence="12">
        <text>a 2'-deoxyribonucleoside 5'-diphosphate + ATP = a 2'-deoxyribonucleoside 5'-triphosphate + ADP</text>
        <dbReference type="Rhea" id="RHEA:44640"/>
        <dbReference type="ChEBI" id="CHEBI:30616"/>
        <dbReference type="ChEBI" id="CHEBI:61560"/>
        <dbReference type="ChEBI" id="CHEBI:73316"/>
        <dbReference type="ChEBI" id="CHEBI:456216"/>
        <dbReference type="EC" id="2.7.4.6"/>
    </reaction>
</comment>
<dbReference type="Gene3D" id="3.30.70.141">
    <property type="entry name" value="Nucleoside diphosphate kinase-like domain"/>
    <property type="match status" value="1"/>
</dbReference>
<evidence type="ECO:0000256" key="1">
    <source>
        <dbReference type="ARBA" id="ARBA00001946"/>
    </source>
</evidence>
<feature type="active site" description="Pros-phosphohistidine intermediate" evidence="12 13">
    <location>
        <position position="114"/>
    </location>
</feature>
<evidence type="ECO:0000256" key="13">
    <source>
        <dbReference type="PROSITE-ProRule" id="PRU00706"/>
    </source>
</evidence>
<comment type="subunit">
    <text evidence="12">Homotetramer.</text>
</comment>
<evidence type="ECO:0000259" key="15">
    <source>
        <dbReference type="SMART" id="SM00562"/>
    </source>
</evidence>
<evidence type="ECO:0000256" key="4">
    <source>
        <dbReference type="ARBA" id="ARBA00017632"/>
    </source>
</evidence>
<sequence>MERTLVILKPDALQRNLVGEILARFERKGLKIIGCKMMRLDDAILAEHYAHHKDKPFFGQIKEFMKHSPVVVFVLEGAGAVKGVRLISGATVGVDADAGTIRGDLAMSNQNLVHASDSAETAEEEIKRFFALEELFDYKKLDDCMVYEEIPF</sequence>
<keyword evidence="8 12" id="KW-0418">Kinase</keyword>
<dbReference type="GO" id="GO:0005524">
    <property type="term" value="F:ATP binding"/>
    <property type="evidence" value="ECO:0007669"/>
    <property type="project" value="UniProtKB-UniRule"/>
</dbReference>
<evidence type="ECO:0000313" key="17">
    <source>
        <dbReference type="Proteomes" id="UP000178315"/>
    </source>
</evidence>
<dbReference type="AlphaFoldDB" id="A0A1G2A9A3"/>
<evidence type="ECO:0000256" key="9">
    <source>
        <dbReference type="ARBA" id="ARBA00022840"/>
    </source>
</evidence>
<dbReference type="GO" id="GO:0006228">
    <property type="term" value="P:UTP biosynthetic process"/>
    <property type="evidence" value="ECO:0007669"/>
    <property type="project" value="UniProtKB-UniRule"/>
</dbReference>
<keyword evidence="6 12" id="KW-0479">Metal-binding</keyword>
<comment type="caution">
    <text evidence="12">Lacks conserved residue(s) required for the propagation of feature annotation.</text>
</comment>
<reference evidence="16 17" key="1">
    <citation type="journal article" date="2016" name="Nat. Commun.">
        <title>Thousands of microbial genomes shed light on interconnected biogeochemical processes in an aquifer system.</title>
        <authorList>
            <person name="Anantharaman K."/>
            <person name="Brown C.T."/>
            <person name="Hug L.A."/>
            <person name="Sharon I."/>
            <person name="Castelle C.J."/>
            <person name="Probst A.J."/>
            <person name="Thomas B.C."/>
            <person name="Singh A."/>
            <person name="Wilkins M.J."/>
            <person name="Karaoz U."/>
            <person name="Brodie E.L."/>
            <person name="Williams K.H."/>
            <person name="Hubbard S.S."/>
            <person name="Banfield J.F."/>
        </authorList>
    </citation>
    <scope>NUCLEOTIDE SEQUENCE [LARGE SCALE GENOMIC DNA]</scope>
</reference>
<comment type="function">
    <text evidence="12">Major role in the synthesis of nucleoside triphosphates other than ATP. The ATP gamma phosphate is transferred to the NDP beta phosphate via a ping-pong mechanism, using a phosphorylated active-site intermediate.</text>
</comment>
<evidence type="ECO:0000256" key="7">
    <source>
        <dbReference type="ARBA" id="ARBA00022741"/>
    </source>
</evidence>
<dbReference type="InterPro" id="IPR034907">
    <property type="entry name" value="NDK-like_dom"/>
</dbReference>
<dbReference type="EMBL" id="MHJU01000027">
    <property type="protein sequence ID" value="OGY72630.1"/>
    <property type="molecule type" value="Genomic_DNA"/>
</dbReference>
<evidence type="ECO:0000256" key="5">
    <source>
        <dbReference type="ARBA" id="ARBA00022679"/>
    </source>
</evidence>
<name>A0A1G2A9A3_9BACT</name>
<comment type="caution">
    <text evidence="16">The sequence shown here is derived from an EMBL/GenBank/DDBJ whole genome shotgun (WGS) entry which is preliminary data.</text>
</comment>
<dbReference type="InterPro" id="IPR001564">
    <property type="entry name" value="Nucleoside_diP_kinase"/>
</dbReference>
<dbReference type="PROSITE" id="PS51374">
    <property type="entry name" value="NDPK_LIKE"/>
    <property type="match status" value="1"/>
</dbReference>
<keyword evidence="5 12" id="KW-0808">Transferase</keyword>
<keyword evidence="12" id="KW-0597">Phosphoprotein</keyword>
<dbReference type="GO" id="GO:0046872">
    <property type="term" value="F:metal ion binding"/>
    <property type="evidence" value="ECO:0007669"/>
    <property type="project" value="UniProtKB-KW"/>
</dbReference>
<accession>A0A1G2A9A3</accession>
<dbReference type="SUPFAM" id="SSF54919">
    <property type="entry name" value="Nucleoside diphosphate kinase, NDK"/>
    <property type="match status" value="1"/>
</dbReference>
<feature type="binding site" evidence="13">
    <location>
        <position position="111"/>
    </location>
    <ligand>
        <name>ATP</name>
        <dbReference type="ChEBI" id="CHEBI:30616"/>
    </ligand>
</feature>
<dbReference type="CDD" id="cd04413">
    <property type="entry name" value="NDPk_I"/>
    <property type="match status" value="1"/>
</dbReference>
<dbReference type="GO" id="GO:0006183">
    <property type="term" value="P:GTP biosynthetic process"/>
    <property type="evidence" value="ECO:0007669"/>
    <property type="project" value="UniProtKB-UniRule"/>
</dbReference>
<comment type="subcellular location">
    <subcellularLocation>
        <location evidence="12">Cytoplasm</location>
    </subcellularLocation>
</comment>
<keyword evidence="10 12" id="KW-0460">Magnesium</keyword>
<dbReference type="GO" id="GO:0004550">
    <property type="term" value="F:nucleoside diphosphate kinase activity"/>
    <property type="evidence" value="ECO:0007669"/>
    <property type="project" value="UniProtKB-UniRule"/>
</dbReference>
<feature type="binding site" evidence="12 13">
    <location>
        <position position="9"/>
    </location>
    <ligand>
        <name>ATP</name>
        <dbReference type="ChEBI" id="CHEBI:30616"/>
    </ligand>
</feature>
<dbReference type="NCBIfam" id="NF001908">
    <property type="entry name" value="PRK00668.1"/>
    <property type="match status" value="1"/>
</dbReference>
<dbReference type="PRINTS" id="PR01243">
    <property type="entry name" value="NUCDPKINASE"/>
</dbReference>
<dbReference type="InterPro" id="IPR036850">
    <property type="entry name" value="NDK-like_dom_sf"/>
</dbReference>
<dbReference type="HAMAP" id="MF_00451">
    <property type="entry name" value="NDP_kinase"/>
    <property type="match status" value="1"/>
</dbReference>
<dbReference type="Pfam" id="PF00334">
    <property type="entry name" value="NDK"/>
    <property type="match status" value="1"/>
</dbReference>
<dbReference type="FunFam" id="3.30.70.141:FF:000003">
    <property type="entry name" value="Nucleoside diphosphate kinase"/>
    <property type="match status" value="1"/>
</dbReference>
<evidence type="ECO:0000256" key="10">
    <source>
        <dbReference type="ARBA" id="ARBA00022842"/>
    </source>
</evidence>
<dbReference type="Proteomes" id="UP000178315">
    <property type="component" value="Unassembled WGS sequence"/>
</dbReference>
<evidence type="ECO:0000256" key="2">
    <source>
        <dbReference type="ARBA" id="ARBA00008142"/>
    </source>
</evidence>
<dbReference type="EC" id="2.7.4.6" evidence="3 12"/>
<evidence type="ECO:0000256" key="14">
    <source>
        <dbReference type="RuleBase" id="RU004011"/>
    </source>
</evidence>
<dbReference type="PANTHER" id="PTHR11349">
    <property type="entry name" value="NUCLEOSIDE DIPHOSPHATE KINASE"/>
    <property type="match status" value="1"/>
</dbReference>
<dbReference type="GO" id="GO:0005737">
    <property type="term" value="C:cytoplasm"/>
    <property type="evidence" value="ECO:0007669"/>
    <property type="project" value="UniProtKB-SubCell"/>
</dbReference>
<keyword evidence="11 12" id="KW-0546">Nucleotide metabolism</keyword>
<dbReference type="SMART" id="SM00562">
    <property type="entry name" value="NDK"/>
    <property type="match status" value="1"/>
</dbReference>
<protein>
    <recommendedName>
        <fullName evidence="4 12">Nucleoside diphosphate kinase</fullName>
        <shortName evidence="12">NDK</shortName>
        <shortName evidence="12">NDP kinase</shortName>
        <ecNumber evidence="3 12">2.7.4.6</ecNumber>
    </recommendedName>
    <alternativeName>
        <fullName evidence="12">Nucleoside-2-P kinase</fullName>
    </alternativeName>
</protein>
<evidence type="ECO:0000256" key="11">
    <source>
        <dbReference type="ARBA" id="ARBA00023080"/>
    </source>
</evidence>
<keyword evidence="7 12" id="KW-0547">Nucleotide-binding</keyword>
<proteinExistence type="inferred from homology"/>
<evidence type="ECO:0000313" key="16">
    <source>
        <dbReference type="EMBL" id="OGY72630.1"/>
    </source>
</evidence>
<feature type="domain" description="Nucleoside diphosphate kinase-like" evidence="15">
    <location>
        <begin position="1"/>
        <end position="137"/>
    </location>
</feature>
<evidence type="ECO:0000256" key="3">
    <source>
        <dbReference type="ARBA" id="ARBA00012966"/>
    </source>
</evidence>
<feature type="binding site" evidence="12 13">
    <location>
        <position position="102"/>
    </location>
    <ligand>
        <name>ATP</name>
        <dbReference type="ChEBI" id="CHEBI:30616"/>
    </ligand>
</feature>
<keyword evidence="12" id="KW-0963">Cytoplasm</keyword>
<feature type="binding site" evidence="12 13">
    <location>
        <position position="85"/>
    </location>
    <ligand>
        <name>ATP</name>
        <dbReference type="ChEBI" id="CHEBI:30616"/>
    </ligand>
</feature>
<feature type="binding site" evidence="12 13">
    <location>
        <position position="91"/>
    </location>
    <ligand>
        <name>ATP</name>
        <dbReference type="ChEBI" id="CHEBI:30616"/>
    </ligand>
</feature>
<feature type="binding site" evidence="12 13">
    <location>
        <position position="57"/>
    </location>
    <ligand>
        <name>ATP</name>
        <dbReference type="ChEBI" id="CHEBI:30616"/>
    </ligand>
</feature>
<gene>
    <name evidence="12" type="primary">ndk</name>
    <name evidence="16" type="ORF">A3H61_03415</name>
</gene>
<organism evidence="16 17">
    <name type="scientific">Candidatus Jacksonbacteria bacterium RIFCSPLOWO2_02_FULL_44_20</name>
    <dbReference type="NCBI Taxonomy" id="1798460"/>
    <lineage>
        <taxon>Bacteria</taxon>
        <taxon>Candidatus Jacksoniibacteriota</taxon>
    </lineage>
</organism>
<keyword evidence="9 12" id="KW-0067">ATP-binding</keyword>
<evidence type="ECO:0000256" key="8">
    <source>
        <dbReference type="ARBA" id="ARBA00022777"/>
    </source>
</evidence>
<comment type="similarity">
    <text evidence="2 12 13 14">Belongs to the NDK family.</text>
</comment>